<organism evidence="4 5">
    <name type="scientific">Taxus chinensis</name>
    <name type="common">Chinese yew</name>
    <name type="synonym">Taxus wallichiana var. chinensis</name>
    <dbReference type="NCBI Taxonomy" id="29808"/>
    <lineage>
        <taxon>Eukaryota</taxon>
        <taxon>Viridiplantae</taxon>
        <taxon>Streptophyta</taxon>
        <taxon>Embryophyta</taxon>
        <taxon>Tracheophyta</taxon>
        <taxon>Spermatophyta</taxon>
        <taxon>Pinopsida</taxon>
        <taxon>Pinidae</taxon>
        <taxon>Conifers II</taxon>
        <taxon>Cupressales</taxon>
        <taxon>Taxaceae</taxon>
        <taxon>Taxus</taxon>
    </lineage>
</organism>
<keyword evidence="1 2" id="KW-0732">Signal</keyword>
<proteinExistence type="predicted"/>
<feature type="chain" id="PRO_5041419713" description="Bulb-type lectin domain-containing protein" evidence="2">
    <location>
        <begin position="26"/>
        <end position="196"/>
    </location>
</feature>
<dbReference type="AlphaFoldDB" id="A0AA38F7W8"/>
<evidence type="ECO:0000256" key="1">
    <source>
        <dbReference type="ARBA" id="ARBA00022729"/>
    </source>
</evidence>
<dbReference type="PANTHER" id="PTHR47976:SF108">
    <property type="entry name" value="G-TYPE LECTIN S-RECEPTOR-LIKE SERINE_THREONINE-PROTEIN KINASE LECRK1"/>
    <property type="match status" value="1"/>
</dbReference>
<gene>
    <name evidence="4" type="ORF">KI387_042899</name>
</gene>
<evidence type="ECO:0000313" key="4">
    <source>
        <dbReference type="EMBL" id="KAH9291910.1"/>
    </source>
</evidence>
<dbReference type="PANTHER" id="PTHR47976">
    <property type="entry name" value="G-TYPE LECTIN S-RECEPTOR-LIKE SERINE/THREONINE-PROTEIN KINASE SD2-5"/>
    <property type="match status" value="1"/>
</dbReference>
<dbReference type="InterPro" id="IPR051343">
    <property type="entry name" value="G-type_lectin_kinases/EP1-like"/>
</dbReference>
<dbReference type="SMART" id="SM00108">
    <property type="entry name" value="B_lectin"/>
    <property type="match status" value="1"/>
</dbReference>
<dbReference type="Proteomes" id="UP000824469">
    <property type="component" value="Unassembled WGS sequence"/>
</dbReference>
<dbReference type="Pfam" id="PF01453">
    <property type="entry name" value="B_lectin"/>
    <property type="match status" value="1"/>
</dbReference>
<dbReference type="InterPro" id="IPR036426">
    <property type="entry name" value="Bulb-type_lectin_dom_sf"/>
</dbReference>
<evidence type="ECO:0000313" key="5">
    <source>
        <dbReference type="Proteomes" id="UP000824469"/>
    </source>
</evidence>
<evidence type="ECO:0000256" key="2">
    <source>
        <dbReference type="SAM" id="SignalP"/>
    </source>
</evidence>
<dbReference type="PROSITE" id="PS50927">
    <property type="entry name" value="BULB_LECTIN"/>
    <property type="match status" value="1"/>
</dbReference>
<dbReference type="SUPFAM" id="SSF51110">
    <property type="entry name" value="alpha-D-mannose-specific plant lectins"/>
    <property type="match status" value="1"/>
</dbReference>
<protein>
    <recommendedName>
        <fullName evidence="3">Bulb-type lectin domain-containing protein</fullName>
    </recommendedName>
</protein>
<feature type="domain" description="Bulb-type lectin" evidence="3">
    <location>
        <begin position="30"/>
        <end position="149"/>
    </location>
</feature>
<name>A0AA38F7W8_TAXCH</name>
<keyword evidence="5" id="KW-1185">Reference proteome</keyword>
<evidence type="ECO:0000259" key="3">
    <source>
        <dbReference type="PROSITE" id="PS50927"/>
    </source>
</evidence>
<feature type="non-terminal residue" evidence="4">
    <location>
        <position position="1"/>
    </location>
</feature>
<dbReference type="OMA" id="WSANENN"/>
<dbReference type="Gene3D" id="2.90.10.10">
    <property type="entry name" value="Bulb-type lectin domain"/>
    <property type="match status" value="1"/>
</dbReference>
<sequence>AMAAFRTILFSIMCALAITISNIDAQKQEKIKLGSNLTTSLSSKWISPNGDFAFGLYNITSMLYLPGIWIDNIVSRTLIWTANGDSPVAEGSTLHLSPTGMALKPSHSQPQRILDTQDNLQNIVAAEMRNSCNLVLLNGLNEIIWQSFDHPTDTLLPGQKLQPGRAIVFQSGRHELLKRSLCGPVRDRWGFGAFTS</sequence>
<feature type="signal peptide" evidence="2">
    <location>
        <begin position="1"/>
        <end position="25"/>
    </location>
</feature>
<comment type="caution">
    <text evidence="4">The sequence shown here is derived from an EMBL/GenBank/DDBJ whole genome shotgun (WGS) entry which is preliminary data.</text>
</comment>
<reference evidence="4 5" key="1">
    <citation type="journal article" date="2021" name="Nat. Plants">
        <title>The Taxus genome provides insights into paclitaxel biosynthesis.</title>
        <authorList>
            <person name="Xiong X."/>
            <person name="Gou J."/>
            <person name="Liao Q."/>
            <person name="Li Y."/>
            <person name="Zhou Q."/>
            <person name="Bi G."/>
            <person name="Li C."/>
            <person name="Du R."/>
            <person name="Wang X."/>
            <person name="Sun T."/>
            <person name="Guo L."/>
            <person name="Liang H."/>
            <person name="Lu P."/>
            <person name="Wu Y."/>
            <person name="Zhang Z."/>
            <person name="Ro D.K."/>
            <person name="Shang Y."/>
            <person name="Huang S."/>
            <person name="Yan J."/>
        </authorList>
    </citation>
    <scope>NUCLEOTIDE SEQUENCE [LARGE SCALE GENOMIC DNA]</scope>
    <source>
        <strain evidence="4">Ta-2019</strain>
    </source>
</reference>
<dbReference type="InterPro" id="IPR001480">
    <property type="entry name" value="Bulb-type_lectin_dom"/>
</dbReference>
<dbReference type="EMBL" id="JAHRHJ020003343">
    <property type="protein sequence ID" value="KAH9291910.1"/>
    <property type="molecule type" value="Genomic_DNA"/>
</dbReference>
<accession>A0AA38F7W8</accession>